<evidence type="ECO:0000259" key="1">
    <source>
        <dbReference type="Pfam" id="PF20252"/>
    </source>
</evidence>
<dbReference type="Pfam" id="PF20252">
    <property type="entry name" value="BIG2_C"/>
    <property type="match status" value="1"/>
</dbReference>
<dbReference type="EMBL" id="CACTIH010002101">
    <property type="protein sequence ID" value="CAA2973375.1"/>
    <property type="molecule type" value="Genomic_DNA"/>
</dbReference>
<dbReference type="AlphaFoldDB" id="A0A8S0R4E3"/>
<dbReference type="Gramene" id="OE9A059646T1">
    <property type="protein sequence ID" value="OE9A059646C1"/>
    <property type="gene ID" value="OE9A059646"/>
</dbReference>
<feature type="domain" description="Sec7/BIG1-like C-terminal" evidence="1">
    <location>
        <begin position="2"/>
        <end position="186"/>
    </location>
</feature>
<dbReference type="OrthoDB" id="430364at2759"/>
<organism evidence="2 3">
    <name type="scientific">Olea europaea subsp. europaea</name>
    <dbReference type="NCBI Taxonomy" id="158383"/>
    <lineage>
        <taxon>Eukaryota</taxon>
        <taxon>Viridiplantae</taxon>
        <taxon>Streptophyta</taxon>
        <taxon>Embryophyta</taxon>
        <taxon>Tracheophyta</taxon>
        <taxon>Spermatophyta</taxon>
        <taxon>Magnoliopsida</taxon>
        <taxon>eudicotyledons</taxon>
        <taxon>Gunneridae</taxon>
        <taxon>Pentapetalae</taxon>
        <taxon>asterids</taxon>
        <taxon>lamiids</taxon>
        <taxon>Lamiales</taxon>
        <taxon>Oleaceae</taxon>
        <taxon>Oleeae</taxon>
        <taxon>Olea</taxon>
    </lineage>
</organism>
<comment type="caution">
    <text evidence="2">The sequence shown here is derived from an EMBL/GenBank/DDBJ whole genome shotgun (WGS) entry which is preliminary data.</text>
</comment>
<gene>
    <name evidence="2" type="ORF">OLEA9_A059646</name>
</gene>
<name>A0A8S0R4E3_OLEEU</name>
<protein>
    <submittedName>
        <fullName evidence="2">Brefeldin A-inhibited guanine nucleotide-exchange 1</fullName>
    </submittedName>
</protein>
<evidence type="ECO:0000313" key="3">
    <source>
        <dbReference type="Proteomes" id="UP000594638"/>
    </source>
</evidence>
<reference evidence="2 3" key="1">
    <citation type="submission" date="2019-12" db="EMBL/GenBank/DDBJ databases">
        <authorList>
            <person name="Alioto T."/>
            <person name="Alioto T."/>
            <person name="Gomez Garrido J."/>
        </authorList>
    </citation>
    <scope>NUCLEOTIDE SEQUENCE [LARGE SCALE GENOMIC DNA]</scope>
</reference>
<keyword evidence="3" id="KW-1185">Reference proteome</keyword>
<dbReference type="Proteomes" id="UP000594638">
    <property type="component" value="Unassembled WGS sequence"/>
</dbReference>
<accession>A0A8S0R4E3</accession>
<sequence>MHWRSLSVNTVDVLLEIYSSIALHSHQLNSETTLQLKLQRACSILEMSDPPMVHFENESYQNYLNFLYDLFMNKPSLSTGKNIEGELVSVCVRVLHMYLDCAGLKCMTQKVVSKPMVHWVLPLGSAKKEELAARTPLVLSVLQILASLERDSFRKHISQLFPPLVDLVRSEHSSREVQRVLSNIFQSCIGPMIMRL</sequence>
<dbReference type="InterPro" id="IPR046455">
    <property type="entry name" value="Sec7/BIG1-like_C"/>
</dbReference>
<evidence type="ECO:0000313" key="2">
    <source>
        <dbReference type="EMBL" id="CAA2973375.1"/>
    </source>
</evidence>
<proteinExistence type="predicted"/>